<proteinExistence type="predicted"/>
<keyword evidence="1" id="KW-0472">Membrane</keyword>
<dbReference type="Proteomes" id="UP000472267">
    <property type="component" value="Chromosome 3"/>
</dbReference>
<evidence type="ECO:0000313" key="2">
    <source>
        <dbReference type="Ensembl" id="ENSSFAP00005017983.1"/>
    </source>
</evidence>
<name>A0A672GGR6_SALFA</name>
<dbReference type="InParanoid" id="A0A672GGR6"/>
<protein>
    <submittedName>
        <fullName evidence="2">Uncharacterized protein</fullName>
    </submittedName>
</protein>
<reference evidence="2" key="2">
    <citation type="submission" date="2025-08" db="UniProtKB">
        <authorList>
            <consortium name="Ensembl"/>
        </authorList>
    </citation>
    <scope>IDENTIFICATION</scope>
</reference>
<organism evidence="2 3">
    <name type="scientific">Salarias fasciatus</name>
    <name type="common">Jewelled blenny</name>
    <name type="synonym">Blennius fasciatus</name>
    <dbReference type="NCBI Taxonomy" id="181472"/>
    <lineage>
        <taxon>Eukaryota</taxon>
        <taxon>Metazoa</taxon>
        <taxon>Chordata</taxon>
        <taxon>Craniata</taxon>
        <taxon>Vertebrata</taxon>
        <taxon>Euteleostomi</taxon>
        <taxon>Actinopterygii</taxon>
        <taxon>Neopterygii</taxon>
        <taxon>Teleostei</taxon>
        <taxon>Neoteleostei</taxon>
        <taxon>Acanthomorphata</taxon>
        <taxon>Ovalentaria</taxon>
        <taxon>Blenniimorphae</taxon>
        <taxon>Blenniiformes</taxon>
        <taxon>Blennioidei</taxon>
        <taxon>Blenniidae</taxon>
        <taxon>Salariinae</taxon>
        <taxon>Salarias</taxon>
    </lineage>
</organism>
<dbReference type="Ensembl" id="ENSSFAT00005018710.1">
    <property type="protein sequence ID" value="ENSSFAP00005017983.1"/>
    <property type="gene ID" value="ENSSFAG00005009523.1"/>
</dbReference>
<keyword evidence="1" id="KW-1133">Transmembrane helix</keyword>
<keyword evidence="1" id="KW-0812">Transmembrane</keyword>
<evidence type="ECO:0000256" key="1">
    <source>
        <dbReference type="SAM" id="Phobius"/>
    </source>
</evidence>
<feature type="transmembrane region" description="Helical" evidence="1">
    <location>
        <begin position="90"/>
        <end position="114"/>
    </location>
</feature>
<reference evidence="2" key="3">
    <citation type="submission" date="2025-09" db="UniProtKB">
        <authorList>
            <consortium name="Ensembl"/>
        </authorList>
    </citation>
    <scope>IDENTIFICATION</scope>
</reference>
<dbReference type="OMA" id="VCWFITG"/>
<dbReference type="AlphaFoldDB" id="A0A672GGR6"/>
<dbReference type="PANTHER" id="PTHR33444">
    <property type="entry name" value="SI:DKEY-19B23.12-RELATED"/>
    <property type="match status" value="1"/>
</dbReference>
<keyword evidence="3" id="KW-1185">Reference proteome</keyword>
<dbReference type="PANTHER" id="PTHR33444:SF2">
    <property type="entry name" value="MARVEL DOMAIN-CONTAINING PROTEIN"/>
    <property type="match status" value="1"/>
</dbReference>
<evidence type="ECO:0000313" key="3">
    <source>
        <dbReference type="Proteomes" id="UP000472267"/>
    </source>
</evidence>
<feature type="transmembrane region" description="Helical" evidence="1">
    <location>
        <begin position="143"/>
        <end position="167"/>
    </location>
</feature>
<reference evidence="2" key="1">
    <citation type="submission" date="2019-06" db="EMBL/GenBank/DDBJ databases">
        <authorList>
            <consortium name="Wellcome Sanger Institute Data Sharing"/>
        </authorList>
    </citation>
    <scope>NUCLEOTIDE SEQUENCE [LARGE SCALE GENOMIC DNA]</scope>
</reference>
<feature type="transmembrane region" description="Helical" evidence="1">
    <location>
        <begin position="48"/>
        <end position="69"/>
    </location>
</feature>
<sequence length="177" mass="20087">SMAPVQTHVPEECKRCCFIDRHRLLPSSAGWTPNWSVYLQDCPINHYIPIYLIVAGVFGLVLGVVTSCLPSNPEGEEVAPPTLLTRCCQFVYRLISLFLFCWFITGNVWIYSIYQPDYNKNTTNIDHYCDKTLYLFAFWTTNLVYIILGLSLVCGCCTAFFTCVLGCKIINDVETPS</sequence>
<dbReference type="InterPro" id="IPR040350">
    <property type="entry name" value="TMEM272"/>
</dbReference>
<accession>A0A672GGR6</accession>